<dbReference type="Proteomes" id="UP000094565">
    <property type="component" value="Chromosome 1"/>
</dbReference>
<dbReference type="Gene3D" id="2.60.120.680">
    <property type="entry name" value="GOLD domain"/>
    <property type="match status" value="1"/>
</dbReference>
<dbReference type="Gene3D" id="2.30.29.30">
    <property type="entry name" value="Pleckstrin-homology domain (PH domain)/Phosphotyrosine-binding domain (PTB)"/>
    <property type="match status" value="1"/>
</dbReference>
<dbReference type="OrthoDB" id="1854502at2759"/>
<evidence type="ECO:0000313" key="8">
    <source>
        <dbReference type="Proteomes" id="UP000094565"/>
    </source>
</evidence>
<dbReference type="Pfam" id="PF01237">
    <property type="entry name" value="Oxysterol_BP"/>
    <property type="match status" value="1"/>
</dbReference>
<evidence type="ECO:0000256" key="3">
    <source>
        <dbReference type="ARBA" id="ARBA00023055"/>
    </source>
</evidence>
<reference evidence="7 8" key="1">
    <citation type="submission" date="2016-02" db="EMBL/GenBank/DDBJ databases">
        <title>Comparative genomic and transcriptomic foundation for Pichia pastoris.</title>
        <authorList>
            <person name="Love K.R."/>
            <person name="Shah K.A."/>
            <person name="Whittaker C.A."/>
            <person name="Wu J."/>
            <person name="Bartlett M.C."/>
            <person name="Ma D."/>
            <person name="Leeson R.L."/>
            <person name="Priest M."/>
            <person name="Young S.K."/>
            <person name="Love J.C."/>
        </authorList>
    </citation>
    <scope>NUCLEOTIDE SEQUENCE [LARGE SCALE GENOMIC DNA]</scope>
    <source>
        <strain evidence="7 8">ATCC 28485</strain>
    </source>
</reference>
<evidence type="ECO:0000259" key="6">
    <source>
        <dbReference type="PROSITE" id="PS50003"/>
    </source>
</evidence>
<keyword evidence="3" id="KW-0445">Lipid transport</keyword>
<dbReference type="PANTHER" id="PTHR10972">
    <property type="entry name" value="OXYSTEROL-BINDING PROTEIN-RELATED"/>
    <property type="match status" value="1"/>
</dbReference>
<dbReference type="InterPro" id="IPR011993">
    <property type="entry name" value="PH-like_dom_sf"/>
</dbReference>
<sequence length="953" mass="107360">MEALDIRSKSYFIKWVEAPAKSVLHWEIKPLKKSIDFGIYSCKKAESSHETKNNSASSFNTESPSFRASMPPIIDEVDPFNLSSGSAVMPLERNPSLKDSANCAGTGRRRSDSNISAISSTNSLSLEQRLKQSNLKKEQWVGKCQGNELVQGTFQIEDNCLLAFVFDNTFSKTTAKKVFFNQYVEDPSMPKKDLDGTIYRNNNKTNSTLSLKKIDTSSSTGVRFDLPNDHDKKIDNSTVLHVKGGRYLQGFLLKKSRKGRQKSFHKRFFVLNFKYGILNYFANDNSKQVRGNMLIRSAAIFADEKTKVIILDSGLELWVLKSPNENDWSTWIQAFNFLKGSSSLNEETKTQITRVNTLDSTLPSFVDRDLFLKIHDSISALRSKSLSLVSVLDDHQTTQDSIRSSNKKSSFWKKFKRERDDINGDQVSVSSFSSDPLSLAKDIKSRIDTLMSFMDNAKNLQSSQQISRSNTVTTGGASIFSQEFYDAQEYLQEITGEVVFLNEQNDNTLSTNGHGHGTLPLKNIEEIVTDSSDYSSLEETEESLSSESSTERELVKSIMSQQDNLGVNDLYPLGEIEKVTRRTDIPESTSSPPSILSFIRKNVGKDLSNVAMPVTANEPLSMLQKYSEFVEYCDLINDALDSDKASGTRLMKIAAFATSYFSSLRVKERNSRKPFNPMLGETFELVREDLGIRLISEKVVHRPVILAINVDSKRWNLNYSPSPSQKIWGKNAEVSVEGVARLTDRTTGDVYHWSLPNCLLKNLIAGEKYMEPTGSMTVKCSDGHKAIVAFKSGGVFSGRSEQLSITLTDAKNNIIGPKATGTWTESISWKGVNIWQVGPLVPSADLKFGFTQFAACLNEITSLEKGKIPPTDSRYRPDLRMYENGDVDGAEDKKIELEEFQRARRKANEIANEEHQPSFFHKGKDDCWIPIQGENNYWERRKRADWDDVLELW</sequence>
<accession>A0A1B2J7R6</accession>
<dbReference type="AlphaFoldDB" id="A0A1B2J7R6"/>
<dbReference type="GO" id="GO:0006897">
    <property type="term" value="P:endocytosis"/>
    <property type="evidence" value="ECO:0007669"/>
    <property type="project" value="TreeGrafter"/>
</dbReference>
<evidence type="ECO:0000256" key="5">
    <source>
        <dbReference type="SAM" id="MobiDB-lite"/>
    </source>
</evidence>
<protein>
    <submittedName>
        <fullName evidence="7">BA75_00448T0</fullName>
    </submittedName>
</protein>
<dbReference type="GO" id="GO:0032934">
    <property type="term" value="F:sterol binding"/>
    <property type="evidence" value="ECO:0007669"/>
    <property type="project" value="TreeGrafter"/>
</dbReference>
<dbReference type="Gene3D" id="2.40.160.120">
    <property type="match status" value="1"/>
</dbReference>
<dbReference type="FunFam" id="2.40.160.120:FF:000001">
    <property type="entry name" value="Oxysterol-binding protein"/>
    <property type="match status" value="1"/>
</dbReference>
<dbReference type="GO" id="GO:0030011">
    <property type="term" value="P:maintenance of cell polarity"/>
    <property type="evidence" value="ECO:0007669"/>
    <property type="project" value="TreeGrafter"/>
</dbReference>
<organism evidence="7 8">
    <name type="scientific">Komagataella pastoris</name>
    <name type="common">Yeast</name>
    <name type="synonym">Pichia pastoris</name>
    <dbReference type="NCBI Taxonomy" id="4922"/>
    <lineage>
        <taxon>Eukaryota</taxon>
        <taxon>Fungi</taxon>
        <taxon>Dikarya</taxon>
        <taxon>Ascomycota</taxon>
        <taxon>Saccharomycotina</taxon>
        <taxon>Pichiomycetes</taxon>
        <taxon>Pichiales</taxon>
        <taxon>Pichiaceae</taxon>
        <taxon>Komagataella</taxon>
    </lineage>
</organism>
<dbReference type="GO" id="GO:0006887">
    <property type="term" value="P:exocytosis"/>
    <property type="evidence" value="ECO:0007669"/>
    <property type="project" value="TreeGrafter"/>
</dbReference>
<dbReference type="SMART" id="SM00233">
    <property type="entry name" value="PH"/>
    <property type="match status" value="1"/>
</dbReference>
<dbReference type="CDD" id="cd13289">
    <property type="entry name" value="PH_Osh3p_yeast"/>
    <property type="match status" value="1"/>
</dbReference>
<dbReference type="GO" id="GO:0005886">
    <property type="term" value="C:plasma membrane"/>
    <property type="evidence" value="ECO:0007669"/>
    <property type="project" value="TreeGrafter"/>
</dbReference>
<dbReference type="GO" id="GO:0032541">
    <property type="term" value="C:cortical endoplasmic reticulum"/>
    <property type="evidence" value="ECO:0007669"/>
    <property type="project" value="TreeGrafter"/>
</dbReference>
<evidence type="ECO:0000256" key="4">
    <source>
        <dbReference type="ARBA" id="ARBA00023121"/>
    </source>
</evidence>
<evidence type="ECO:0000313" key="7">
    <source>
        <dbReference type="EMBL" id="ANZ73928.1"/>
    </source>
</evidence>
<dbReference type="GO" id="GO:0120009">
    <property type="term" value="P:intermembrane lipid transfer"/>
    <property type="evidence" value="ECO:0007669"/>
    <property type="project" value="UniProtKB-ARBA"/>
</dbReference>
<dbReference type="GO" id="GO:0097038">
    <property type="term" value="C:perinuclear endoplasmic reticulum"/>
    <property type="evidence" value="ECO:0007669"/>
    <property type="project" value="TreeGrafter"/>
</dbReference>
<comment type="similarity">
    <text evidence="1">Belongs to the OSBP family.</text>
</comment>
<feature type="region of interest" description="Disordered" evidence="5">
    <location>
        <begin position="532"/>
        <end position="551"/>
    </location>
</feature>
<evidence type="ECO:0000256" key="1">
    <source>
        <dbReference type="ARBA" id="ARBA00008842"/>
    </source>
</evidence>
<dbReference type="InterPro" id="IPR037239">
    <property type="entry name" value="OSBP_sf"/>
</dbReference>
<name>A0A1B2J7R6_PICPA</name>
<keyword evidence="4" id="KW-0446">Lipid-binding</keyword>
<evidence type="ECO:0000256" key="2">
    <source>
        <dbReference type="ARBA" id="ARBA00022448"/>
    </source>
</evidence>
<dbReference type="GO" id="GO:0034727">
    <property type="term" value="P:piecemeal microautophagy of the nucleus"/>
    <property type="evidence" value="ECO:0007669"/>
    <property type="project" value="TreeGrafter"/>
</dbReference>
<dbReference type="Gene3D" id="3.30.70.3490">
    <property type="match status" value="1"/>
</dbReference>
<dbReference type="PANTHER" id="PTHR10972:SF203">
    <property type="entry name" value="OXYSTEROL-BINDING PROTEIN HOMOLOG 3"/>
    <property type="match status" value="1"/>
</dbReference>
<dbReference type="InterPro" id="IPR041680">
    <property type="entry name" value="PH_8"/>
</dbReference>
<dbReference type="EMBL" id="CP014584">
    <property type="protein sequence ID" value="ANZ73928.1"/>
    <property type="molecule type" value="Genomic_DNA"/>
</dbReference>
<keyword evidence="8" id="KW-1185">Reference proteome</keyword>
<dbReference type="GO" id="GO:0005829">
    <property type="term" value="C:cytosol"/>
    <property type="evidence" value="ECO:0007669"/>
    <property type="project" value="TreeGrafter"/>
</dbReference>
<dbReference type="SUPFAM" id="SSF50729">
    <property type="entry name" value="PH domain-like"/>
    <property type="match status" value="1"/>
</dbReference>
<dbReference type="SUPFAM" id="SSF101576">
    <property type="entry name" value="Supernatant protein factor (SPF), C-terminal domain"/>
    <property type="match status" value="1"/>
</dbReference>
<dbReference type="PROSITE" id="PS50003">
    <property type="entry name" value="PH_DOMAIN"/>
    <property type="match status" value="1"/>
</dbReference>
<feature type="domain" description="PH" evidence="6">
    <location>
        <begin position="245"/>
        <end position="340"/>
    </location>
</feature>
<dbReference type="InterPro" id="IPR036598">
    <property type="entry name" value="GOLD_dom_sf"/>
</dbReference>
<dbReference type="InterPro" id="IPR000648">
    <property type="entry name" value="Oxysterol-bd"/>
</dbReference>
<dbReference type="SUPFAM" id="SSF144000">
    <property type="entry name" value="Oxysterol-binding protein-like"/>
    <property type="match status" value="1"/>
</dbReference>
<keyword evidence="2" id="KW-0813">Transport</keyword>
<dbReference type="Pfam" id="PF15409">
    <property type="entry name" value="PH_8"/>
    <property type="match status" value="1"/>
</dbReference>
<dbReference type="InterPro" id="IPR001849">
    <property type="entry name" value="PH_domain"/>
</dbReference>
<dbReference type="GO" id="GO:0035621">
    <property type="term" value="P:ER to Golgi ceramide transport"/>
    <property type="evidence" value="ECO:0007669"/>
    <property type="project" value="TreeGrafter"/>
</dbReference>
<gene>
    <name evidence="7" type="primary">OSH3</name>
    <name evidence="7" type="ORF">ATY40_BA7500448</name>
</gene>
<proteinExistence type="inferred from homology"/>